<accession>A0A1Y5IGS0</accession>
<dbReference type="Proteomes" id="UP000195557">
    <property type="component" value="Unassembled WGS sequence"/>
</dbReference>
<feature type="region of interest" description="Disordered" evidence="1">
    <location>
        <begin position="40"/>
        <end position="63"/>
    </location>
</feature>
<dbReference type="EMBL" id="KZ155784">
    <property type="protein sequence ID" value="OUS46302.1"/>
    <property type="molecule type" value="Genomic_DNA"/>
</dbReference>
<sequence>ASEYTKRANITIRHSPCRSFRREPRSRVAPVPCIDLLASSPRRPRPYLRPSFSRLHPPPPPVTLQLPANQTRLRQVLPTRRLRLELAHLNQNLNHLRVRLYRRRVQRCLTVFRHLVSTRVRIRVQRGEHAFSVPIPSGKYQR</sequence>
<proteinExistence type="predicted"/>
<organism evidence="2">
    <name type="scientific">Ostreococcus tauri</name>
    <name type="common">Marine green alga</name>
    <dbReference type="NCBI Taxonomy" id="70448"/>
    <lineage>
        <taxon>Eukaryota</taxon>
        <taxon>Viridiplantae</taxon>
        <taxon>Chlorophyta</taxon>
        <taxon>Mamiellophyceae</taxon>
        <taxon>Mamiellales</taxon>
        <taxon>Bathycoccaceae</taxon>
        <taxon>Ostreococcus</taxon>
    </lineage>
</organism>
<name>A0A1Y5IGS0_OSTTA</name>
<reference evidence="2" key="1">
    <citation type="submission" date="2017-04" db="EMBL/GenBank/DDBJ databases">
        <title>Population genomics of picophytoplankton unveils novel chromosome hypervariability.</title>
        <authorList>
            <consortium name="DOE Joint Genome Institute"/>
            <person name="Blanc-Mathieu R."/>
            <person name="Krasovec M."/>
            <person name="Hebrard M."/>
            <person name="Yau S."/>
            <person name="Desgranges E."/>
            <person name="Martin J."/>
            <person name="Schackwitz W."/>
            <person name="Kuo A."/>
            <person name="Salin G."/>
            <person name="Donnadieu C."/>
            <person name="Desdevises Y."/>
            <person name="Sanchez-Ferandin S."/>
            <person name="Moreau H."/>
            <person name="Rivals E."/>
            <person name="Grigoriev I.V."/>
            <person name="Grimsley N."/>
            <person name="Eyre-Walker A."/>
            <person name="Piganeau G."/>
        </authorList>
    </citation>
    <scope>NUCLEOTIDE SEQUENCE [LARGE SCALE GENOMIC DNA]</scope>
    <source>
        <strain evidence="2">RCC 1115</strain>
    </source>
</reference>
<protein>
    <submittedName>
        <fullName evidence="2">Uncharacterized protein</fullName>
    </submittedName>
</protein>
<feature type="non-terminal residue" evidence="2">
    <location>
        <position position="1"/>
    </location>
</feature>
<evidence type="ECO:0000256" key="1">
    <source>
        <dbReference type="SAM" id="MobiDB-lite"/>
    </source>
</evidence>
<gene>
    <name evidence="2" type="ORF">BE221DRAFT_74886</name>
</gene>
<evidence type="ECO:0000313" key="2">
    <source>
        <dbReference type="EMBL" id="OUS46302.1"/>
    </source>
</evidence>
<dbReference type="AlphaFoldDB" id="A0A1Y5IGS0"/>